<accession>A0AAE4ZB43</accession>
<name>A0AAE4ZB43_9BACT</name>
<feature type="domain" description="TfoX N-terminal" evidence="1">
    <location>
        <begin position="12"/>
        <end position="101"/>
    </location>
</feature>
<gene>
    <name evidence="2" type="ORF">GWO12_15175</name>
</gene>
<reference evidence="2 3" key="1">
    <citation type="submission" date="2020-01" db="EMBL/GenBank/DDBJ databases">
        <title>Genomes assembled from Gulf of Kutch pelagic sediment metagenomes.</title>
        <authorList>
            <person name="Chandrashekar M."/>
            <person name="Mahajan M.S."/>
            <person name="Dave K.J."/>
            <person name="Vatsa P."/>
            <person name="Nathani N.M."/>
        </authorList>
    </citation>
    <scope>NUCLEOTIDE SEQUENCE [LARGE SCALE GENOMIC DNA]</scope>
    <source>
        <strain evidence="2">KS3-K002</strain>
    </source>
</reference>
<proteinExistence type="predicted"/>
<dbReference type="AlphaFoldDB" id="A0AAE4ZB43"/>
<sequence>MSGDSFLDYVLDQLSGLSGLEARRMFGAHGLYRDGVFFAIVDDGRLYFKTDEPTREEYRRRGMGPFQPTPKQTLKTYYEVPADVLEDDEALALWAEGAVRVARES</sequence>
<dbReference type="Proteomes" id="UP000702544">
    <property type="component" value="Unassembled WGS sequence"/>
</dbReference>
<organism evidence="2 3">
    <name type="scientific">Candidatus Kutchimonas denitrificans</name>
    <dbReference type="NCBI Taxonomy" id="3056748"/>
    <lineage>
        <taxon>Bacteria</taxon>
        <taxon>Pseudomonadati</taxon>
        <taxon>Gemmatimonadota</taxon>
        <taxon>Gemmatimonadia</taxon>
        <taxon>Candidatus Palauibacterales</taxon>
        <taxon>Candidatus Palauibacteraceae</taxon>
        <taxon>Candidatus Kutchimonas</taxon>
    </lineage>
</organism>
<evidence type="ECO:0000313" key="2">
    <source>
        <dbReference type="EMBL" id="NIR76423.1"/>
    </source>
</evidence>
<dbReference type="EMBL" id="JAACAK010000130">
    <property type="protein sequence ID" value="NIR76423.1"/>
    <property type="molecule type" value="Genomic_DNA"/>
</dbReference>
<evidence type="ECO:0000259" key="1">
    <source>
        <dbReference type="Pfam" id="PF04993"/>
    </source>
</evidence>
<evidence type="ECO:0000313" key="3">
    <source>
        <dbReference type="Proteomes" id="UP000702544"/>
    </source>
</evidence>
<dbReference type="SUPFAM" id="SSF159894">
    <property type="entry name" value="YgaC/TfoX-N like"/>
    <property type="match status" value="1"/>
</dbReference>
<protein>
    <submittedName>
        <fullName evidence="2">TfoX/Sxy family protein</fullName>
    </submittedName>
</protein>
<dbReference type="InterPro" id="IPR007076">
    <property type="entry name" value="TfoX_N"/>
</dbReference>
<comment type="caution">
    <text evidence="2">The sequence shown here is derived from an EMBL/GenBank/DDBJ whole genome shotgun (WGS) entry which is preliminary data.</text>
</comment>
<dbReference type="Pfam" id="PF04993">
    <property type="entry name" value="TfoX_N"/>
    <property type="match status" value="1"/>
</dbReference>
<dbReference type="Gene3D" id="3.30.1460.30">
    <property type="entry name" value="YgaC/TfoX-N like chaperone"/>
    <property type="match status" value="1"/>
</dbReference>